<feature type="compositionally biased region" description="Basic and acidic residues" evidence="1">
    <location>
        <begin position="189"/>
        <end position="200"/>
    </location>
</feature>
<sequence length="492" mass="52905">MKWQEGTGAGLLPLLLDVLPSPYTFKAGTAREGRKGRARAAKWKEWGGGKASRTNTTKTRDFEQLPPLGPAHAVPCHGMPCHAGHGDIHFDALGYTIRMALPQFGDRPHCEALSTGVLPSIARIIGAFNGSVRHKVEIVNCVQPPGDLIFRLYPIGPVAVLHVPTGRLLEPRVVVDSPRYCPHLPAAARDNRREHTELRDQPSPYAYGTTPLTHKLPTRAHWRDLNGVPYDPHSAQSAWRLAGNEANNRTEVERFSLSSCCLGTYNIAGALSVNFNAAALRSIEMRQWTGKEGGMDDGRFGVVRPSALTVWSDLHPGPSLGLHQAPGISPGGLDAASPTTRMQCQIAPRSHKAIEETQDKTSKQNQQARANPFPSYRVPPSSTATSKNLKSALGDTVPGTWASWDGRMAGLCCSAADACKSMMVPCIVSTLDNASLQGVSGNAQVDSQNRMNASTALLPMAHKRLVTTATTTTTTTTTTTGRASGVRPTYHA</sequence>
<dbReference type="EMBL" id="WIGO01000107">
    <property type="protein sequence ID" value="KAF6829503.1"/>
    <property type="molecule type" value="Genomic_DNA"/>
</dbReference>
<proteinExistence type="predicted"/>
<feature type="compositionally biased region" description="Basic and acidic residues" evidence="1">
    <location>
        <begin position="352"/>
        <end position="362"/>
    </location>
</feature>
<feature type="region of interest" description="Disordered" evidence="1">
    <location>
        <begin position="185"/>
        <end position="212"/>
    </location>
</feature>
<feature type="region of interest" description="Disordered" evidence="1">
    <location>
        <begin position="352"/>
        <end position="392"/>
    </location>
</feature>
<dbReference type="Proteomes" id="UP000654918">
    <property type="component" value="Unassembled WGS sequence"/>
</dbReference>
<gene>
    <name evidence="2" type="ORF">CPLU01_07909</name>
</gene>
<feature type="region of interest" description="Disordered" evidence="1">
    <location>
        <begin position="30"/>
        <end position="56"/>
    </location>
</feature>
<feature type="compositionally biased region" description="Polar residues" evidence="1">
    <location>
        <begin position="380"/>
        <end position="389"/>
    </location>
</feature>
<name>A0A8H6NE27_9PEZI</name>
<dbReference type="AlphaFoldDB" id="A0A8H6NE27"/>
<evidence type="ECO:0000256" key="1">
    <source>
        <dbReference type="SAM" id="MobiDB-lite"/>
    </source>
</evidence>
<evidence type="ECO:0000313" key="3">
    <source>
        <dbReference type="Proteomes" id="UP000654918"/>
    </source>
</evidence>
<reference evidence="2" key="1">
    <citation type="journal article" date="2020" name="Phytopathology">
        <title>Genome Sequence Resources of Colletotrichum truncatum, C. plurivorum, C. musicola, and C. sojae: Four Species Pathogenic to Soybean (Glycine max).</title>
        <authorList>
            <person name="Rogerio F."/>
            <person name="Boufleur T.R."/>
            <person name="Ciampi-Guillardi M."/>
            <person name="Sukno S.A."/>
            <person name="Thon M.R."/>
            <person name="Massola Junior N.S."/>
            <person name="Baroncelli R."/>
        </authorList>
    </citation>
    <scope>NUCLEOTIDE SEQUENCE</scope>
    <source>
        <strain evidence="2">LFN00145</strain>
    </source>
</reference>
<accession>A0A8H6NE27</accession>
<keyword evidence="3" id="KW-1185">Reference proteome</keyword>
<feature type="region of interest" description="Disordered" evidence="1">
    <location>
        <begin position="471"/>
        <end position="492"/>
    </location>
</feature>
<feature type="compositionally biased region" description="Low complexity" evidence="1">
    <location>
        <begin position="471"/>
        <end position="480"/>
    </location>
</feature>
<protein>
    <submittedName>
        <fullName evidence="2">Uncharacterized protein</fullName>
    </submittedName>
</protein>
<comment type="caution">
    <text evidence="2">The sequence shown here is derived from an EMBL/GenBank/DDBJ whole genome shotgun (WGS) entry which is preliminary data.</text>
</comment>
<evidence type="ECO:0000313" key="2">
    <source>
        <dbReference type="EMBL" id="KAF6829503.1"/>
    </source>
</evidence>
<organism evidence="2 3">
    <name type="scientific">Colletotrichum plurivorum</name>
    <dbReference type="NCBI Taxonomy" id="2175906"/>
    <lineage>
        <taxon>Eukaryota</taxon>
        <taxon>Fungi</taxon>
        <taxon>Dikarya</taxon>
        <taxon>Ascomycota</taxon>
        <taxon>Pezizomycotina</taxon>
        <taxon>Sordariomycetes</taxon>
        <taxon>Hypocreomycetidae</taxon>
        <taxon>Glomerellales</taxon>
        <taxon>Glomerellaceae</taxon>
        <taxon>Colletotrichum</taxon>
        <taxon>Colletotrichum orchidearum species complex</taxon>
    </lineage>
</organism>